<dbReference type="CDD" id="cd00146">
    <property type="entry name" value="PKD"/>
    <property type="match status" value="8"/>
</dbReference>
<dbReference type="InterPro" id="IPR016134">
    <property type="entry name" value="Dockerin_dom"/>
</dbReference>
<keyword evidence="1" id="KW-0677">Repeat</keyword>
<feature type="domain" description="PKD" evidence="2">
    <location>
        <begin position="323"/>
        <end position="401"/>
    </location>
</feature>
<accession>J1L6E2</accession>
<sequence>MMRKRSMVNIFTVLILCTYIIAGVQAAESYEFVTKWGSYGSGDAQFIRPEGIAVDPGGDVYVADPGNNRIQKFSNTGDFITKWGAPGTGAGQFSYPRGVAVDGEGYVYVVEQTNNRVQKFDGDGTYIATWGTKGSGEGQFESPGGIAVDNASNIYVTDTVNHRVQKFDSTGTFVTQWGNQGAGDGQFRFPMAIAIGKNDSVYVGDENYRIQKFDANGTFITKWGSEGMGNGQFTYPPSGAAVDDQGNLFVAEGQYYTGSGLLYRVQKFDSNGTFITKWGYRGSGDGEFQYPKGVAVDSGGYVYVADGEAQRDYHRIQKFSSLPFANFTGEPTEGDFPLRVNFTDISRGSPTSWSWDFGDGNFSEEQHPFSIYTVPGVYNVSLTVENEISSNTTTKNGYITVLDWVKANFTMNTTEGAAPLTVQFTDTSTGGLAPPDTWEWSLARYDDPEWSYTTDEQNLNYTFMIPDWYIVSLWVGRDNLSDIYVYSGQIIVTQPPPVTNFIGYPTVGSAPLTVRFNDTSAGNATQWFWDFGDGNTSTLQHPTKTYEIPGLYTISLNATNDGGSNSSTKESYINVTNFPVIPVSDFIGTPTSGRKPLAVQFTDLSTGGPTEWFWEFGDGTTSTERTPQKTYTTVGTYTVSLNATNVDGSSTKIQESYISVTDTPTPPVANFTGTPANGTAPLTVQFNDTSTGVPTEWFWEFGDGTNSTSQNPQKTYTTLGTYTVSLSATNADGSSTKTRENYITVTDDPVSPVANFTGTPTTGRAPLTVQYTDLSTGEPTEWFWQFGDGTNSIEQNPLKTYTTLGTYTVSLNATNADGSSTKTRENYITVTDDPVPPVANFTGTPTNGTAPLTVQFTDLSTGGPAQWLWDFGDGTNSTDQNPQKTYTTAGTYTVSLNATNADGSSTKTRENYITVTDEPASPGANFSGTPKIGIAPLTVQFTDLSTREPTQWFWEFGDGTNSTDQNPKKTYTTIGTYTVSLNATNAQGSSTVTKVNYINATDVPTPANFRFISEWGSRGTADGEFTYPDGIVRDTAGNIYVVDYGNDRIQKFNRTGSFITKWGSSGYSEDGEFNMPHGIAVDSDSNVYVTDTWNSRIQKFDSTGTFIAKWGSYGTGDGQFDFPQGITIDADGSIYVADNANQRIQKFDSNGTFITKWGSGGTGDGEFDRPHGIVVDADGNVFVSDAGNNNIQKFTSTGTFITKWGTAGSGDGQFNVPRGIAVDSRGNVFVADSLNHRIQIFDTNGTFLTEFGSYGTGEGEFNEPWDTLVDNAGNVYVTDARNHRIQIFEPIPEGMPFTSFTALPTAGTAPLTVTFTDESTGEPTEWQWTFGDGTISHEQNPKKTYMIPGFYTVSLTATNAVGSDTNTKNDYITVSPLAEDYEFVMKWGSYGDGRLLGPMGIGVDAAGNVCVADSNNLRIQKFDRNGTFSTKWGSPGSGDGEFGCDYDSYSENGPHGVVMDAAGNVYVADLYNNRIQKFDANGTFITKWGSYGSGDGEFSDPRGITVDSAGYLYVSDYWNNRIQKFDSSGTFITKFVFSQGSGDGQFGLGPDSVAVDRAGNLYVTDPINSRIQKFDNSGTFIAAWGSYGAGIGQFRSPTGIAVDADSNVYVADSLNNRIQKFSSTGTFLTSWGLRGTGDGEFEEPRGIVVDAESHVYVTDHYNNRIQKFDSSGTFITTWGSEPPGDSEFSYPKGVAVDDAGNVYVADTNNHRIQKFDANGTFITTWGHEESPSLPGELPVIEANGNFSFPKGVAIDGEGFVYVADSGNNRIQKFDANGTFITKWGGWPVGYGDGQFSGLRGIAVDEDGFIYVADAEEYVIARIQKFDSNGTFITKWGSYGTGAGEFMDPQGVATDPFGNVYVTDGYGGRIQKFDISGTFIATWVSDDKGVGQLLSPSCIATDDAGNVYVTSFDLYTASSDIRKFTGNGIFITTWGVSGSGDGEFSGLLGVAVNGDGLVYAADEYNNRIQVFRSYTPATPPVAAFIANVTSGSAPLAVQFTDTSTGNPASWVWNFGDGNTSTVQNPSHIYTMEGTFNVSLNVSNAGGSDTITKVHLITISAPVPEARFDLNRNFAASTENDTFVPGAYPSFQTYRLHAENLDEKVYLGNLTYVAGVANITSVEYDDYATWNSTYAEWNFPSEYVIGPQSAFDTRADTSFAEFRSFTHTLTRNCSQVTFTAPGIQETNITLVLDDLDFESVFVGFASAKDHNMTTEIINSSFMTNAPLSTPLLTDGSYHLKLDKSALVIGTEYYFRFDTTIIPNGTAVMHKPIAYVWEGQNNGSADLGVTNKAEIPASMLPADASEFSVQTNTSCNWGVVWQDNLLSILKGMSIRVTLPAAANFTAEPLQGYTPLTVQFTDTSTGNVTSWFWNFGDGANSTEQNPVHVYTAPGSYSVALSINGGEDTFTDPGYIRVTSGVLLGDANNDGEVNQADTLRVLKEVVGLLDPPEKNTDDFERTDVHWNGAVEVGDAMFIAQYNVGLRDAWFRVIE</sequence>
<dbReference type="InterPro" id="IPR011042">
    <property type="entry name" value="6-blade_b-propeller_TolB-like"/>
</dbReference>
<reference evidence="4 5" key="1">
    <citation type="submission" date="2011-08" db="EMBL/GenBank/DDBJ databases">
        <title>The complete genome of Methanofollis liminatans DSM 4140.</title>
        <authorList>
            <consortium name="US DOE Joint Genome Institute (JGI-PGF)"/>
            <person name="Lucas S."/>
            <person name="Han J."/>
            <person name="Lapidus A."/>
            <person name="Bruce D."/>
            <person name="Goodwin L."/>
            <person name="Pitluck S."/>
            <person name="Peters L."/>
            <person name="Kyrpides N."/>
            <person name="Mavromatis K."/>
            <person name="Ivanova N."/>
            <person name="Mikhailova N."/>
            <person name="Lu M."/>
            <person name="Detter J.C."/>
            <person name="Tapia R."/>
            <person name="Han C."/>
            <person name="Land M."/>
            <person name="Hauser L."/>
            <person name="Markowitz V."/>
            <person name="Cheng J.-F."/>
            <person name="Hugenholtz P."/>
            <person name="Woyke T."/>
            <person name="Wu D."/>
            <person name="Spring S."/>
            <person name="Schuler E."/>
            <person name="Brambilla E."/>
            <person name="Klenk H.-P."/>
            <person name="Eisen J.A."/>
        </authorList>
    </citation>
    <scope>NUCLEOTIDE SEQUENCE [LARGE SCALE GENOMIC DNA]</scope>
    <source>
        <strain evidence="4 5">DSM 4140</strain>
    </source>
</reference>
<feature type="domain" description="PKD" evidence="2">
    <location>
        <begin position="752"/>
        <end position="835"/>
    </location>
</feature>
<gene>
    <name evidence="4" type="ORF">Metli_2432</name>
</gene>
<feature type="domain" description="PKD" evidence="2">
    <location>
        <begin position="667"/>
        <end position="750"/>
    </location>
</feature>
<dbReference type="InterPro" id="IPR035986">
    <property type="entry name" value="PKD_dom_sf"/>
</dbReference>
<dbReference type="InterPro" id="IPR001258">
    <property type="entry name" value="NHL_repeat"/>
</dbReference>
<dbReference type="Gene3D" id="2.40.10.500">
    <property type="match status" value="1"/>
</dbReference>
<dbReference type="PATRIC" id="fig|28892.9.peg.2626"/>
<protein>
    <submittedName>
        <fullName evidence="4">PKD domain containing protein</fullName>
    </submittedName>
</protein>
<dbReference type="PANTHER" id="PTHR24104:SF25">
    <property type="entry name" value="PROTEIN LIN-41"/>
    <property type="match status" value="1"/>
</dbReference>
<dbReference type="EMBL" id="CM001555">
    <property type="protein sequence ID" value="EJG08370.1"/>
    <property type="molecule type" value="Genomic_DNA"/>
</dbReference>
<dbReference type="SUPFAM" id="SSF63829">
    <property type="entry name" value="Calcium-dependent phosphotriesterase"/>
    <property type="match status" value="1"/>
</dbReference>
<dbReference type="InterPro" id="IPR022409">
    <property type="entry name" value="PKD/Chitinase_dom"/>
</dbReference>
<evidence type="ECO:0000313" key="5">
    <source>
        <dbReference type="Proteomes" id="UP000005095"/>
    </source>
</evidence>
<dbReference type="Pfam" id="PF01436">
    <property type="entry name" value="NHL"/>
    <property type="match status" value="18"/>
</dbReference>
<dbReference type="PROSITE" id="PS51766">
    <property type="entry name" value="DOCKERIN"/>
    <property type="match status" value="1"/>
</dbReference>
<dbReference type="InterPro" id="IPR013783">
    <property type="entry name" value="Ig-like_fold"/>
</dbReference>
<dbReference type="InterPro" id="IPR018391">
    <property type="entry name" value="PQQ_b-propeller_rpt"/>
</dbReference>
<dbReference type="Proteomes" id="UP000005095">
    <property type="component" value="Chromosome"/>
</dbReference>
<dbReference type="InterPro" id="IPR036439">
    <property type="entry name" value="Dockerin_dom_sf"/>
</dbReference>
<organism evidence="4 5">
    <name type="scientific">Methanofollis liminatans DSM 4140</name>
    <dbReference type="NCBI Taxonomy" id="28892"/>
    <lineage>
        <taxon>Archaea</taxon>
        <taxon>Methanobacteriati</taxon>
        <taxon>Methanobacteriota</taxon>
        <taxon>Stenosarchaea group</taxon>
        <taxon>Methanomicrobia</taxon>
        <taxon>Methanomicrobiales</taxon>
        <taxon>Methanomicrobiaceae</taxon>
        <taxon>Methanofollis</taxon>
    </lineage>
</organism>
<feature type="domain" description="PKD" evidence="2">
    <location>
        <begin position="582"/>
        <end position="665"/>
    </location>
</feature>
<dbReference type="PROSITE" id="PS51125">
    <property type="entry name" value="NHL"/>
    <property type="match status" value="22"/>
</dbReference>
<dbReference type="InterPro" id="IPR050952">
    <property type="entry name" value="TRIM-NHL_E3_ligases"/>
</dbReference>
<dbReference type="CDD" id="cd14256">
    <property type="entry name" value="Dockerin_I"/>
    <property type="match status" value="1"/>
</dbReference>
<feature type="domain" description="Dockerin" evidence="3">
    <location>
        <begin position="2415"/>
        <end position="2486"/>
    </location>
</feature>
<dbReference type="SUPFAM" id="SSF49299">
    <property type="entry name" value="PKD domain"/>
    <property type="match status" value="11"/>
</dbReference>
<dbReference type="Gene3D" id="2.120.10.30">
    <property type="entry name" value="TolB, C-terminal domain"/>
    <property type="match status" value="12"/>
</dbReference>
<dbReference type="PROSITE" id="PS50093">
    <property type="entry name" value="PKD"/>
    <property type="match status" value="10"/>
</dbReference>
<evidence type="ECO:0000256" key="1">
    <source>
        <dbReference type="ARBA" id="ARBA00022737"/>
    </source>
</evidence>
<feature type="domain" description="PKD" evidence="2">
    <location>
        <begin position="1296"/>
        <end position="1374"/>
    </location>
</feature>
<dbReference type="SUPFAM" id="SSF101898">
    <property type="entry name" value="NHL repeat"/>
    <property type="match status" value="3"/>
</dbReference>
<dbReference type="STRING" id="28892.Metli_2432"/>
<dbReference type="FunFam" id="2.60.40.10:FF:000270">
    <property type="entry name" value="Cell surface protein"/>
    <property type="match status" value="10"/>
</dbReference>
<dbReference type="GO" id="GO:0000272">
    <property type="term" value="P:polysaccharide catabolic process"/>
    <property type="evidence" value="ECO:0007669"/>
    <property type="project" value="InterPro"/>
</dbReference>
<dbReference type="SMART" id="SM00089">
    <property type="entry name" value="PKD"/>
    <property type="match status" value="10"/>
</dbReference>
<dbReference type="Pfam" id="PF18911">
    <property type="entry name" value="PKD_4"/>
    <property type="match status" value="10"/>
</dbReference>
<feature type="domain" description="PKD" evidence="2">
    <location>
        <begin position="837"/>
        <end position="920"/>
    </location>
</feature>
<dbReference type="Gene3D" id="1.10.1330.10">
    <property type="entry name" value="Dockerin domain"/>
    <property type="match status" value="1"/>
</dbReference>
<evidence type="ECO:0000313" key="4">
    <source>
        <dbReference type="EMBL" id="EJG08370.1"/>
    </source>
</evidence>
<feature type="domain" description="PKD" evidence="2">
    <location>
        <begin position="922"/>
        <end position="1005"/>
    </location>
</feature>
<keyword evidence="5" id="KW-1185">Reference proteome</keyword>
<name>J1L6E2_9EURY</name>
<feature type="domain" description="PKD" evidence="2">
    <location>
        <begin position="1979"/>
        <end position="2050"/>
    </location>
</feature>
<dbReference type="PANTHER" id="PTHR24104">
    <property type="entry name" value="E3 UBIQUITIN-PROTEIN LIGASE NHLRC1-RELATED"/>
    <property type="match status" value="1"/>
</dbReference>
<dbReference type="Gene3D" id="2.60.40.10">
    <property type="entry name" value="Immunoglobulins"/>
    <property type="match status" value="11"/>
</dbReference>
<dbReference type="SMART" id="SM00564">
    <property type="entry name" value="PQQ"/>
    <property type="match status" value="5"/>
</dbReference>
<dbReference type="InterPro" id="IPR000601">
    <property type="entry name" value="PKD_dom"/>
</dbReference>
<evidence type="ECO:0000259" key="2">
    <source>
        <dbReference type="PROSITE" id="PS50093"/>
    </source>
</evidence>
<proteinExistence type="predicted"/>
<dbReference type="HOGENOM" id="CLU_228600_0_0_2"/>
<dbReference type="CDD" id="cd14955">
    <property type="entry name" value="NHL_like_4"/>
    <property type="match status" value="3"/>
</dbReference>
<dbReference type="GO" id="GO:0008270">
    <property type="term" value="F:zinc ion binding"/>
    <property type="evidence" value="ECO:0007669"/>
    <property type="project" value="UniProtKB-KW"/>
</dbReference>
<evidence type="ECO:0000259" key="3">
    <source>
        <dbReference type="PROSITE" id="PS51766"/>
    </source>
</evidence>
<feature type="domain" description="PKD" evidence="2">
    <location>
        <begin position="2337"/>
        <end position="2399"/>
    </location>
</feature>
<feature type="domain" description="PKD" evidence="2">
    <location>
        <begin position="497"/>
        <end position="580"/>
    </location>
</feature>
<dbReference type="SUPFAM" id="SSF63446">
    <property type="entry name" value="Type I dockerin domain"/>
    <property type="match status" value="1"/>
</dbReference>